<name>A0AAN8XBC9_HALRR</name>
<dbReference type="GO" id="GO:0062101">
    <property type="term" value="F:peptidyl-aspartic acid 3-dioxygenase activity"/>
    <property type="evidence" value="ECO:0007669"/>
    <property type="project" value="InterPro"/>
</dbReference>
<dbReference type="InterPro" id="IPR027443">
    <property type="entry name" value="IPNS-like_sf"/>
</dbReference>
<dbReference type="SUPFAM" id="SSF51197">
    <property type="entry name" value="Clavaminate synthase-like"/>
    <property type="match status" value="1"/>
</dbReference>
<evidence type="ECO:0000256" key="1">
    <source>
        <dbReference type="ARBA" id="ARBA00007730"/>
    </source>
</evidence>
<dbReference type="AlphaFoldDB" id="A0AAN8XBC9"/>
<organism evidence="3 4">
    <name type="scientific">Halocaridina rubra</name>
    <name type="common">Hawaiian red shrimp</name>
    <dbReference type="NCBI Taxonomy" id="373956"/>
    <lineage>
        <taxon>Eukaryota</taxon>
        <taxon>Metazoa</taxon>
        <taxon>Ecdysozoa</taxon>
        <taxon>Arthropoda</taxon>
        <taxon>Crustacea</taxon>
        <taxon>Multicrustacea</taxon>
        <taxon>Malacostraca</taxon>
        <taxon>Eumalacostraca</taxon>
        <taxon>Eucarida</taxon>
        <taxon>Decapoda</taxon>
        <taxon>Pleocyemata</taxon>
        <taxon>Caridea</taxon>
        <taxon>Atyoidea</taxon>
        <taxon>Atyidae</taxon>
        <taxon>Halocaridina</taxon>
    </lineage>
</organism>
<dbReference type="GO" id="GO:0005783">
    <property type="term" value="C:endoplasmic reticulum"/>
    <property type="evidence" value="ECO:0007669"/>
    <property type="project" value="TreeGrafter"/>
</dbReference>
<dbReference type="SUPFAM" id="SSF48452">
    <property type="entry name" value="TPR-like"/>
    <property type="match status" value="1"/>
</dbReference>
<reference evidence="3 4" key="1">
    <citation type="submission" date="2023-11" db="EMBL/GenBank/DDBJ databases">
        <title>Halocaridina rubra genome assembly.</title>
        <authorList>
            <person name="Smith C."/>
        </authorList>
    </citation>
    <scope>NUCLEOTIDE SEQUENCE [LARGE SCALE GENOMIC DNA]</scope>
    <source>
        <strain evidence="3">EP-1</strain>
        <tissue evidence="3">Whole</tissue>
    </source>
</reference>
<feature type="domain" description="Aspartyl/asparaginy/proline hydroxylase" evidence="2">
    <location>
        <begin position="201"/>
        <end position="355"/>
    </location>
</feature>
<dbReference type="EMBL" id="JAXCGZ010008021">
    <property type="protein sequence ID" value="KAK7078093.1"/>
    <property type="molecule type" value="Genomic_DNA"/>
</dbReference>
<dbReference type="PANTHER" id="PTHR12366">
    <property type="entry name" value="ASPARTYL/ASPARAGINYL BETA-HYDROXYLASE"/>
    <property type="match status" value="1"/>
</dbReference>
<dbReference type="Gene3D" id="1.25.40.10">
    <property type="entry name" value="Tetratricopeptide repeat domain"/>
    <property type="match status" value="1"/>
</dbReference>
<keyword evidence="4" id="KW-1185">Reference proteome</keyword>
<evidence type="ECO:0000313" key="4">
    <source>
        <dbReference type="Proteomes" id="UP001381693"/>
    </source>
</evidence>
<dbReference type="PANTHER" id="PTHR12366:SF29">
    <property type="entry name" value="ASPARTYL BETA-HYDROXYLASE, ISOFORM L"/>
    <property type="match status" value="1"/>
</dbReference>
<evidence type="ECO:0000259" key="2">
    <source>
        <dbReference type="Pfam" id="PF05118"/>
    </source>
</evidence>
<gene>
    <name evidence="3" type="ORF">SK128_018486</name>
</gene>
<feature type="non-terminal residue" evidence="3">
    <location>
        <position position="1"/>
    </location>
</feature>
<protein>
    <recommendedName>
        <fullName evidence="2">Aspartyl/asparaginy/proline hydroxylase domain-containing protein</fullName>
    </recommendedName>
</protein>
<comment type="caution">
    <text evidence="3">The sequence shown here is derived from an EMBL/GenBank/DDBJ whole genome shotgun (WGS) entry which is preliminary data.</text>
</comment>
<comment type="similarity">
    <text evidence="1">Belongs to the aspartyl/asparaginyl beta-hydroxylase family.</text>
</comment>
<sequence length="368" mass="42154">FHGKAVRVQQRLLQRFPDDLALRNQMGVTFLMMNQASAAKDVFEAVLEIWPNDGFAQKNFFLVIICNGTDIQNESLLSDGIHFDYHSNFISDFMAFLIIVHYGFILKTTDSNNAHGAHYMRRGIDSGAEGTQDGRFYFHLGDALQRQGLTEQAYEVYDRAVEKGLFLNRYQRSLYNVDHLTSRPVWSVEQTAHTEFFRKLEANWEVIRDEGVALLSVPPQDGFRPEAENLQDTGDWKQYELFSRGRKITANCVKAPTTCALIESYPAAAGCKRGQVKFSVMQPKTHVHAHTGPTNCRLRAHLGLVVPSHVHLRVANKMLIWENGKIIIFDDSWEHEVWHNGTTYRLILIVDIWHPDLNDQEKRSLAPI</sequence>
<accession>A0AAN8XBC9</accession>
<dbReference type="Proteomes" id="UP001381693">
    <property type="component" value="Unassembled WGS sequence"/>
</dbReference>
<dbReference type="InterPro" id="IPR011990">
    <property type="entry name" value="TPR-like_helical_dom_sf"/>
</dbReference>
<proteinExistence type="inferred from homology"/>
<dbReference type="InterPro" id="IPR039038">
    <property type="entry name" value="ASPH"/>
</dbReference>
<dbReference type="Gene3D" id="2.60.120.330">
    <property type="entry name" value="B-lactam Antibiotic, Isopenicillin N Synthase, Chain"/>
    <property type="match status" value="1"/>
</dbReference>
<dbReference type="InterPro" id="IPR007803">
    <property type="entry name" value="Asp/Arg/Pro-Hydrxlase"/>
</dbReference>
<dbReference type="Pfam" id="PF05118">
    <property type="entry name" value="Asp_Arg_Hydrox"/>
    <property type="match status" value="1"/>
</dbReference>
<evidence type="ECO:0000313" key="3">
    <source>
        <dbReference type="EMBL" id="KAK7078093.1"/>
    </source>
</evidence>